<feature type="domain" description="ATPase BadF/BadG/BcrA/BcrD type" evidence="9">
    <location>
        <begin position="25"/>
        <end position="254"/>
    </location>
</feature>
<dbReference type="CDD" id="cd24034">
    <property type="entry name" value="ASKHA_NBD_O66634-like_rpt1"/>
    <property type="match status" value="1"/>
</dbReference>
<evidence type="ECO:0000313" key="11">
    <source>
        <dbReference type="EMBL" id="KAJ6247323.1"/>
    </source>
</evidence>
<feature type="domain" description="ATPase BadF/BadG/BcrA/BcrD type" evidence="9">
    <location>
        <begin position="333"/>
        <end position="590"/>
    </location>
</feature>
<keyword evidence="7" id="KW-0411">Iron-sulfur</keyword>
<reference evidence="11" key="1">
    <citation type="submission" date="2022-08" db="EMBL/GenBank/DDBJ databases">
        <title>Novel sulfate-reducing endosymbionts in the free-living metamonad Anaeramoeba.</title>
        <authorList>
            <person name="Jerlstrom-Hultqvist J."/>
            <person name="Cepicka I."/>
            <person name="Gallot-Lavallee L."/>
            <person name="Salas-Leiva D."/>
            <person name="Curtis B.A."/>
            <person name="Zahonova K."/>
            <person name="Pipaliya S."/>
            <person name="Dacks J."/>
            <person name="Roger A.J."/>
        </authorList>
    </citation>
    <scope>NUCLEOTIDE SEQUENCE</scope>
    <source>
        <strain evidence="11">Schooner1</strain>
    </source>
</reference>
<dbReference type="Pfam" id="PF01869">
    <property type="entry name" value="BcrAD_BadFG"/>
    <property type="match status" value="2"/>
</dbReference>
<evidence type="ECO:0000256" key="2">
    <source>
        <dbReference type="ARBA" id="ARBA00006198"/>
    </source>
</evidence>
<organism evidence="11 12">
    <name type="scientific">Anaeramoeba flamelloides</name>
    <dbReference type="NCBI Taxonomy" id="1746091"/>
    <lineage>
        <taxon>Eukaryota</taxon>
        <taxon>Metamonada</taxon>
        <taxon>Anaeramoebidae</taxon>
        <taxon>Anaeramoeba</taxon>
    </lineage>
</organism>
<sequence>MLRIPESLVVTKQLQNSVCRFKTSIGLDVGSTTVKVFVNDSEDPKKSTVHIKPHHGLVQETIKELVTKIDKTGEQCYVTGRLGRQLLNIAGIPEAVAIENGLKLYKKEQQIEDKIGAVVSLGGETYIVYKIGGVDNSRIIDTYSGNKCASGTGQFFSQQLGRMDMDSFKLKEYYEEIKKANPLELATRCSVFMKTDCTHKLNKGEATKYDIVLSLAKVMAHKVAELLQKAQIVKGKVVLIGGMVNISFVVDFLKLALPEVEFLLPKQATYFESFGAADLSLVDGQPLPSIDTLLSGSKSEFQTVGPLTKAKDLVTFVKAPEQEKPQAGMEYILGVDGGSTTTKVALIDRQTKGIVSSYYGRTLGDPIKALRQCLVQVKKDLGPVHDQIRISHIATTGSSRELLGVFTGTKAIYNEIIAHTVGATFYQKDVDTIFEIGGQDAKYVYLRNMVPIDYAMNEACSAGTGSFLEESCSGDLKIMRAQEIAPIALSAEAPLKFSQHCSAFINSDIRRASQEGAKKEDIVAGLVLSIANNYLDRVVGNRRIGDYILMQGGVAKNAAVPMAVASILKKKIIVPPNPELLGSFGVGLLALQKIQEGKLEDDSTRNYSLEELINRPVETKGEFVCHSCENNCPIKIIQVGENEFFFGGRCNKYTQIRNDKLTKLSSMTTGKTLKKKRKPKAVDYIKLRKKLHFGKYAPDSELLPEKAKNVLVPTAFSVHMFWPLYSNFFYECGVKTQLVDEPTQEGSFKCSSDYCYPAELAHQLMETCLQIKEDDYDFIFIPHLKKSESFEEDVNATFCPLSQGTAYLMYQAFGFDRNKMLYPVLNFENSMENSGNEMIDMAIEKLGISKSKAQKAWQIAVKKYKACQRECFAIGDRVLKEHIRKTEENSMKKKEDQKDLDPLIVLFGKAYNAFSKHTNMSIPKKFVSRGSTILPFDFISPNFDNEKEEICDNMFWYYGQHNLQVCKKIKKMENAYACIITNFSCGPDSILLHYIRWTFNTKPFLILELDSHVADAGVDTRIEAFLDIIKGYDKISFKEKPILADHNWERIQDGDDVIVRNEKNHEETYRITDKKVTLLIPAFEKLMCDMITNYLRNTHHEVVTLDLPSERTLHMARSYLSGKECLPTGLILGTILDYTIKNKLDKDRIYLSFFPTACGPCRAGQYGVFFDHLFREIGFENLRALNLHHKRSFAELGKDIPKFLWYCMVVADKMKEIYSTFRTLAVNKKEAFELYHQIEKEMNIEIRGGIKPFSKKLRSWGKRLGQIQLQAKHDEVPKVFVVGDIYLRRDPFSVEPLLEMISNEGIVCKVEDFCEWLFWVDYSNVTEKKKKLAKMPLHKRYLSEEFRGLMKLKIEMAYKHHVYNTIIKDLSYSNALLPTFENNQTFKDTADLFGGVPLGTEAVPGSAGSAMCMKNGYDGVAIFSPFTCLHGRLAQGLYNPYAREMEYPTLSIEHDGNAWTSTILTNIETFSYNVKARYNERKKLEKEKKKN</sequence>
<evidence type="ECO:0000313" key="12">
    <source>
        <dbReference type="Proteomes" id="UP001150062"/>
    </source>
</evidence>
<comment type="similarity">
    <text evidence="2">Belongs to the eukaryotic-type N-acetylglucosamine kinase family.</text>
</comment>
<dbReference type="CDD" id="cd24035">
    <property type="entry name" value="ASKHA_NBD_O66634-like_rpt2"/>
    <property type="match status" value="1"/>
</dbReference>
<accession>A0ABQ8YRS3</accession>
<dbReference type="Proteomes" id="UP001150062">
    <property type="component" value="Unassembled WGS sequence"/>
</dbReference>
<dbReference type="InterPro" id="IPR002731">
    <property type="entry name" value="ATPase_BadF"/>
</dbReference>
<dbReference type="InterPro" id="IPR008275">
    <property type="entry name" value="CoA_E_activase_dom"/>
</dbReference>
<dbReference type="NCBIfam" id="TIGR00241">
    <property type="entry name" value="CoA_E_activ"/>
    <property type="match status" value="1"/>
</dbReference>
<dbReference type="EC" id="2.7.1.59" evidence="3"/>
<evidence type="ECO:0000256" key="1">
    <source>
        <dbReference type="ARBA" id="ARBA00001966"/>
    </source>
</evidence>
<dbReference type="InterPro" id="IPR051805">
    <property type="entry name" value="Dehydratase_Activator_Redct"/>
</dbReference>
<evidence type="ECO:0000259" key="9">
    <source>
        <dbReference type="Pfam" id="PF01869"/>
    </source>
</evidence>
<comment type="cofactor">
    <cofactor evidence="1">
        <name>[4Fe-4S] cluster</name>
        <dbReference type="ChEBI" id="CHEBI:49883"/>
    </cofactor>
</comment>
<evidence type="ECO:0000256" key="6">
    <source>
        <dbReference type="ARBA" id="ARBA00023004"/>
    </source>
</evidence>
<evidence type="ECO:0000256" key="3">
    <source>
        <dbReference type="ARBA" id="ARBA00012122"/>
    </source>
</evidence>
<evidence type="ECO:0000256" key="4">
    <source>
        <dbReference type="ARBA" id="ARBA00014974"/>
    </source>
</evidence>
<feature type="domain" description="DUF2229" evidence="10">
    <location>
        <begin position="712"/>
        <end position="939"/>
    </location>
</feature>
<dbReference type="Gene3D" id="3.30.420.40">
    <property type="match status" value="4"/>
</dbReference>
<dbReference type="InterPro" id="IPR018709">
    <property type="entry name" value="CoA_activase_DUF2229"/>
</dbReference>
<dbReference type="InterPro" id="IPR043129">
    <property type="entry name" value="ATPase_NBD"/>
</dbReference>
<evidence type="ECO:0000256" key="8">
    <source>
        <dbReference type="ARBA" id="ARBA00031123"/>
    </source>
</evidence>
<evidence type="ECO:0000256" key="7">
    <source>
        <dbReference type="ARBA" id="ARBA00023014"/>
    </source>
</evidence>
<protein>
    <recommendedName>
        <fullName evidence="4">N-acetyl-D-glucosamine kinase</fullName>
        <ecNumber evidence="3">2.7.1.59</ecNumber>
    </recommendedName>
    <alternativeName>
        <fullName evidence="8">GlcNAc kinase</fullName>
    </alternativeName>
</protein>
<evidence type="ECO:0000256" key="5">
    <source>
        <dbReference type="ARBA" id="ARBA00022723"/>
    </source>
</evidence>
<dbReference type="SUPFAM" id="SSF53067">
    <property type="entry name" value="Actin-like ATPase domain"/>
    <property type="match status" value="2"/>
</dbReference>
<dbReference type="PANTHER" id="PTHR32329">
    <property type="entry name" value="BIFUNCTIONAL PROTEIN [INCLUDES 2-HYDROXYACYL-COA DEHYDRATASE (N-TER) AND ITS ACTIVATOR DOMAIN (C_TERM)-RELATED"/>
    <property type="match status" value="1"/>
</dbReference>
<dbReference type="EMBL" id="JAOAOG010000127">
    <property type="protein sequence ID" value="KAJ6247323.1"/>
    <property type="molecule type" value="Genomic_DNA"/>
</dbReference>
<proteinExistence type="inferred from homology"/>
<gene>
    <name evidence="11" type="ORF">M0813_18852</name>
</gene>
<comment type="caution">
    <text evidence="11">The sequence shown here is derived from an EMBL/GenBank/DDBJ whole genome shotgun (WGS) entry which is preliminary data.</text>
</comment>
<evidence type="ECO:0000259" key="10">
    <source>
        <dbReference type="Pfam" id="PF09989"/>
    </source>
</evidence>
<dbReference type="Pfam" id="PF09989">
    <property type="entry name" value="DUF2229"/>
    <property type="match status" value="1"/>
</dbReference>
<dbReference type="PANTHER" id="PTHR32329:SF7">
    <property type="entry name" value="ACTIVATOR OF 2-HYDROXYACYL-COA-HYDRATASE"/>
    <property type="match status" value="1"/>
</dbReference>
<name>A0ABQ8YRS3_9EUKA</name>
<keyword evidence="12" id="KW-1185">Reference proteome</keyword>
<keyword evidence="6" id="KW-0408">Iron</keyword>
<keyword evidence="5" id="KW-0479">Metal-binding</keyword>